<evidence type="ECO:0000313" key="2">
    <source>
        <dbReference type="EMBL" id="GGE25032.1"/>
    </source>
</evidence>
<sequence length="375" mass="42851">MMNKIIAVALFLAISLTAFAQEAKLTIRVNAPATTPAQDSIIPIGNQGIWGFWIYPKSNALKSLGNNVWESTYSFPLNRDLEFKITRGSYFKEALYNGNGQSAQPIKLKITKDTTIVLNPSNWNDIYQRSIVGTVRYHHNFGSTYLKSIRNVVVWLPPSYLENTNKKYPVLYAHDGQNLFDHTNLSGSEWRMDEIADSLMRKGEIEEFIIVAMANTKDRWIEYNGTPEGENYLKFIVTELKPFIDKTYRTKTDRANTGIIGSSMGGLISFYAAYNYPQIFSKAACLSSGFFFDDGNIMNSIKTDLKPLHNSMVYLDCGGKDLDYDFLPSNQQVNELLQKDKQIKVLYKEFPEDPHNEVAWSKRLDIPFKFLFPKK</sequence>
<dbReference type="InterPro" id="IPR029058">
    <property type="entry name" value="AB_hydrolase_fold"/>
</dbReference>
<dbReference type="AlphaFoldDB" id="A0A8H9G0L6"/>
<dbReference type="Pfam" id="PF00756">
    <property type="entry name" value="Esterase"/>
    <property type="match status" value="1"/>
</dbReference>
<name>A0A8H9G0L6_9SPHI</name>
<evidence type="ECO:0000256" key="1">
    <source>
        <dbReference type="SAM" id="SignalP"/>
    </source>
</evidence>
<dbReference type="RefSeq" id="WP_182499110.1">
    <property type="nucleotide sequence ID" value="NZ_BMKM01000005.1"/>
</dbReference>
<keyword evidence="1" id="KW-0732">Signal</keyword>
<dbReference type="Gene3D" id="3.40.50.1820">
    <property type="entry name" value="alpha/beta hydrolase"/>
    <property type="match status" value="1"/>
</dbReference>
<reference evidence="2" key="2">
    <citation type="submission" date="2020-09" db="EMBL/GenBank/DDBJ databases">
        <authorList>
            <person name="Sun Q."/>
            <person name="Zhou Y."/>
        </authorList>
    </citation>
    <scope>NUCLEOTIDE SEQUENCE</scope>
    <source>
        <strain evidence="2">CGMCC 1.15966</strain>
    </source>
</reference>
<reference evidence="2" key="1">
    <citation type="journal article" date="2014" name="Int. J. Syst. Evol. Microbiol.">
        <title>Complete genome sequence of Corynebacterium casei LMG S-19264T (=DSM 44701T), isolated from a smear-ripened cheese.</title>
        <authorList>
            <consortium name="US DOE Joint Genome Institute (JGI-PGF)"/>
            <person name="Walter F."/>
            <person name="Albersmeier A."/>
            <person name="Kalinowski J."/>
            <person name="Ruckert C."/>
        </authorList>
    </citation>
    <scope>NUCLEOTIDE SEQUENCE</scope>
    <source>
        <strain evidence="2">CGMCC 1.15966</strain>
    </source>
</reference>
<evidence type="ECO:0000313" key="3">
    <source>
        <dbReference type="Proteomes" id="UP000614460"/>
    </source>
</evidence>
<dbReference type="PANTHER" id="PTHR48098:SF6">
    <property type="entry name" value="FERRI-BACILLIBACTIN ESTERASE BESA"/>
    <property type="match status" value="1"/>
</dbReference>
<dbReference type="SUPFAM" id="SSF53474">
    <property type="entry name" value="alpha/beta-Hydrolases"/>
    <property type="match status" value="1"/>
</dbReference>
<dbReference type="InterPro" id="IPR000801">
    <property type="entry name" value="Esterase-like"/>
</dbReference>
<organism evidence="2 3">
    <name type="scientific">Sphingobacterium cellulitidis</name>
    <dbReference type="NCBI Taxonomy" id="1768011"/>
    <lineage>
        <taxon>Bacteria</taxon>
        <taxon>Pseudomonadati</taxon>
        <taxon>Bacteroidota</taxon>
        <taxon>Sphingobacteriia</taxon>
        <taxon>Sphingobacteriales</taxon>
        <taxon>Sphingobacteriaceae</taxon>
        <taxon>Sphingobacterium</taxon>
    </lineage>
</organism>
<keyword evidence="2" id="KW-0547">Nucleotide-binding</keyword>
<dbReference type="Proteomes" id="UP000614460">
    <property type="component" value="Unassembled WGS sequence"/>
</dbReference>
<keyword evidence="3" id="KW-1185">Reference proteome</keyword>
<dbReference type="EMBL" id="BMKM01000005">
    <property type="protein sequence ID" value="GGE25032.1"/>
    <property type="molecule type" value="Genomic_DNA"/>
</dbReference>
<dbReference type="PANTHER" id="PTHR48098">
    <property type="entry name" value="ENTEROCHELIN ESTERASE-RELATED"/>
    <property type="match status" value="1"/>
</dbReference>
<keyword evidence="2" id="KW-0067">ATP-binding</keyword>
<proteinExistence type="predicted"/>
<feature type="signal peptide" evidence="1">
    <location>
        <begin position="1"/>
        <end position="20"/>
    </location>
</feature>
<feature type="chain" id="PRO_5034624083" evidence="1">
    <location>
        <begin position="21"/>
        <end position="375"/>
    </location>
</feature>
<accession>A0A8H9G0L6</accession>
<dbReference type="InterPro" id="IPR050583">
    <property type="entry name" value="Mycobacterial_A85_antigen"/>
</dbReference>
<gene>
    <name evidence="2" type="ORF">GCM10011516_23410</name>
</gene>
<comment type="caution">
    <text evidence="2">The sequence shown here is derived from an EMBL/GenBank/DDBJ whole genome shotgun (WGS) entry which is preliminary data.</text>
</comment>
<protein>
    <submittedName>
        <fullName evidence="2">Phosphonate ABC transporter ATP-binding protein</fullName>
    </submittedName>
</protein>
<dbReference type="GO" id="GO:0005524">
    <property type="term" value="F:ATP binding"/>
    <property type="evidence" value="ECO:0007669"/>
    <property type="project" value="UniProtKB-KW"/>
</dbReference>